<dbReference type="CDD" id="cd03392">
    <property type="entry name" value="PAP2_like_2"/>
    <property type="match status" value="1"/>
</dbReference>
<dbReference type="PANTHER" id="PTHR14969">
    <property type="entry name" value="SPHINGOSINE-1-PHOSPHATE PHOSPHOHYDROLASE"/>
    <property type="match status" value="1"/>
</dbReference>
<reference evidence="3 4" key="1">
    <citation type="journal article" date="2016" name="Front. Microbiol.">
        <title>Comprehensive Phylogenetic Analysis of Bovine Non-aureus Staphylococci Species Based on Whole-Genome Sequencing.</title>
        <authorList>
            <person name="Naushad S."/>
            <person name="Barkema H.W."/>
            <person name="Luby C."/>
            <person name="Condas L.A."/>
            <person name="Nobrega D.B."/>
            <person name="Carson D.A."/>
            <person name="De Buck J."/>
        </authorList>
    </citation>
    <scope>NUCLEOTIDE SEQUENCE [LARGE SCALE GENOMIC DNA]</scope>
    <source>
        <strain evidence="3 4">SNUC 505</strain>
    </source>
</reference>
<feature type="transmembrane region" description="Helical" evidence="1">
    <location>
        <begin position="159"/>
        <end position="179"/>
    </location>
</feature>
<dbReference type="InterPro" id="IPR036938">
    <property type="entry name" value="PAP2/HPO_sf"/>
</dbReference>
<comment type="caution">
    <text evidence="3">The sequence shown here is derived from an EMBL/GenBank/DDBJ whole genome shotgun (WGS) entry which is preliminary data.</text>
</comment>
<dbReference type="InterPro" id="IPR000326">
    <property type="entry name" value="PAP2/HPO"/>
</dbReference>
<proteinExistence type="predicted"/>
<dbReference type="EMBL" id="PZBZ01000001">
    <property type="protein sequence ID" value="PTG17218.1"/>
    <property type="molecule type" value="Genomic_DNA"/>
</dbReference>
<feature type="transmembrane region" description="Helical" evidence="1">
    <location>
        <begin position="86"/>
        <end position="106"/>
    </location>
</feature>
<keyword evidence="1" id="KW-0472">Membrane</keyword>
<evidence type="ECO:0000259" key="2">
    <source>
        <dbReference type="SMART" id="SM00014"/>
    </source>
</evidence>
<organism evidence="3 4">
    <name type="scientific">Staphylococcus chromogenes</name>
    <name type="common">Staphylococcus hyicus subsp. chromogenes</name>
    <dbReference type="NCBI Taxonomy" id="46126"/>
    <lineage>
        <taxon>Bacteria</taxon>
        <taxon>Bacillati</taxon>
        <taxon>Bacillota</taxon>
        <taxon>Bacilli</taxon>
        <taxon>Bacillales</taxon>
        <taxon>Staphylococcaceae</taxon>
        <taxon>Staphylococcus</taxon>
    </lineage>
</organism>
<dbReference type="Gene3D" id="1.20.144.10">
    <property type="entry name" value="Phosphatidic acid phosphatase type 2/haloperoxidase"/>
    <property type="match status" value="2"/>
</dbReference>
<gene>
    <name evidence="3" type="ORF">BU653_00155</name>
</gene>
<dbReference type="Pfam" id="PF01569">
    <property type="entry name" value="PAP2"/>
    <property type="match status" value="1"/>
</dbReference>
<evidence type="ECO:0000256" key="1">
    <source>
        <dbReference type="SAM" id="Phobius"/>
    </source>
</evidence>
<sequence length="228" mass="26082">MKKICILSSTLFIVVMTSVIFNLRLTHVIDYQTFNFFMTQFGEPTMNFHQSLFNSYMTFVASYGDVLTCAILTIMTSTVLIVKKYYVFALWILGTVAGGGILGILLKNVLHRHRPYDHLLNDSGFSFPSGHSLSSTIIALLLLMVFIPKIHRTFLRRSAIIIVTVLWVSIMFSRLYFHAHFISDVFGGASLGILWVTLSLTLYNRLHLYFHHLKWLAHGKVFKVNVNI</sequence>
<keyword evidence="1" id="KW-0812">Transmembrane</keyword>
<name>A0AAE5W8T7_STACR</name>
<dbReference type="SUPFAM" id="SSF48317">
    <property type="entry name" value="Acid phosphatase/Vanadium-dependent haloperoxidase"/>
    <property type="match status" value="1"/>
</dbReference>
<feature type="transmembrane region" description="Helical" evidence="1">
    <location>
        <begin position="185"/>
        <end position="204"/>
    </location>
</feature>
<feature type="domain" description="Phosphatidic acid phosphatase type 2/haloperoxidase" evidence="2">
    <location>
        <begin position="88"/>
        <end position="200"/>
    </location>
</feature>
<dbReference type="SMART" id="SM00014">
    <property type="entry name" value="acidPPc"/>
    <property type="match status" value="1"/>
</dbReference>
<accession>A0AAE5W8T7</accession>
<dbReference type="AlphaFoldDB" id="A0AAE5W8T7"/>
<evidence type="ECO:0000313" key="4">
    <source>
        <dbReference type="Proteomes" id="UP000242704"/>
    </source>
</evidence>
<evidence type="ECO:0000313" key="3">
    <source>
        <dbReference type="EMBL" id="PTG17218.1"/>
    </source>
</evidence>
<dbReference type="Proteomes" id="UP000242704">
    <property type="component" value="Unassembled WGS sequence"/>
</dbReference>
<feature type="transmembrane region" description="Helical" evidence="1">
    <location>
        <begin position="126"/>
        <end position="147"/>
    </location>
</feature>
<dbReference type="PANTHER" id="PTHR14969:SF13">
    <property type="entry name" value="AT30094P"/>
    <property type="match status" value="1"/>
</dbReference>
<feature type="transmembrane region" description="Helical" evidence="1">
    <location>
        <begin position="56"/>
        <end position="74"/>
    </location>
</feature>
<protein>
    <submittedName>
        <fullName evidence="3">PAP2 family protein</fullName>
    </submittedName>
</protein>
<keyword evidence="1" id="KW-1133">Transmembrane helix</keyword>